<proteinExistence type="predicted"/>
<comment type="caution">
    <text evidence="2">The sequence shown here is derived from an EMBL/GenBank/DDBJ whole genome shotgun (WGS) entry which is preliminary data.</text>
</comment>
<sequence length="139" mass="15279">MGSFLSPLVFKDYNDDIRQEQMWEMQVLSSQRGNGSKNEDGNGEASSIVDYSTVGTDDRLSSADIMEGGPESPPQTGEHPALRGIQPVITALSASGNPESQSSTIQMPVTSLPPNQRPPERKSGRRRQHHQLHNSEHQQ</sequence>
<evidence type="ECO:0000313" key="3">
    <source>
        <dbReference type="Proteomes" id="UP001458880"/>
    </source>
</evidence>
<feature type="compositionally biased region" description="Basic residues" evidence="1">
    <location>
        <begin position="123"/>
        <end position="132"/>
    </location>
</feature>
<name>A0AAW1LAK0_POPJA</name>
<accession>A0AAW1LAK0</accession>
<feature type="compositionally biased region" description="Polar residues" evidence="1">
    <location>
        <begin position="92"/>
        <end position="114"/>
    </location>
</feature>
<evidence type="ECO:0000256" key="1">
    <source>
        <dbReference type="SAM" id="MobiDB-lite"/>
    </source>
</evidence>
<protein>
    <submittedName>
        <fullName evidence="2">Uncharacterized protein</fullName>
    </submittedName>
</protein>
<dbReference type="EMBL" id="JASPKY010000125">
    <property type="protein sequence ID" value="KAK9731887.1"/>
    <property type="molecule type" value="Genomic_DNA"/>
</dbReference>
<keyword evidence="3" id="KW-1185">Reference proteome</keyword>
<organism evidence="2 3">
    <name type="scientific">Popillia japonica</name>
    <name type="common">Japanese beetle</name>
    <dbReference type="NCBI Taxonomy" id="7064"/>
    <lineage>
        <taxon>Eukaryota</taxon>
        <taxon>Metazoa</taxon>
        <taxon>Ecdysozoa</taxon>
        <taxon>Arthropoda</taxon>
        <taxon>Hexapoda</taxon>
        <taxon>Insecta</taxon>
        <taxon>Pterygota</taxon>
        <taxon>Neoptera</taxon>
        <taxon>Endopterygota</taxon>
        <taxon>Coleoptera</taxon>
        <taxon>Polyphaga</taxon>
        <taxon>Scarabaeiformia</taxon>
        <taxon>Scarabaeidae</taxon>
        <taxon>Rutelinae</taxon>
        <taxon>Popillia</taxon>
    </lineage>
</organism>
<evidence type="ECO:0000313" key="2">
    <source>
        <dbReference type="EMBL" id="KAK9731887.1"/>
    </source>
</evidence>
<dbReference type="Proteomes" id="UP001458880">
    <property type="component" value="Unassembled WGS sequence"/>
</dbReference>
<gene>
    <name evidence="2" type="ORF">QE152_g13270</name>
</gene>
<feature type="compositionally biased region" description="Polar residues" evidence="1">
    <location>
        <begin position="27"/>
        <end position="36"/>
    </location>
</feature>
<reference evidence="2 3" key="1">
    <citation type="journal article" date="2024" name="BMC Genomics">
        <title>De novo assembly and annotation of Popillia japonica's genome with initial clues to its potential as an invasive pest.</title>
        <authorList>
            <person name="Cucini C."/>
            <person name="Boschi S."/>
            <person name="Funari R."/>
            <person name="Cardaioli E."/>
            <person name="Iannotti N."/>
            <person name="Marturano G."/>
            <person name="Paoli F."/>
            <person name="Bruttini M."/>
            <person name="Carapelli A."/>
            <person name="Frati F."/>
            <person name="Nardi F."/>
        </authorList>
    </citation>
    <scope>NUCLEOTIDE SEQUENCE [LARGE SCALE GENOMIC DNA]</scope>
    <source>
        <strain evidence="2">DMR45628</strain>
    </source>
</reference>
<feature type="region of interest" description="Disordered" evidence="1">
    <location>
        <begin position="24"/>
        <end position="139"/>
    </location>
</feature>
<dbReference type="AlphaFoldDB" id="A0AAW1LAK0"/>